<dbReference type="Gene3D" id="3.40.50.300">
    <property type="entry name" value="P-loop containing nucleotide triphosphate hydrolases"/>
    <property type="match status" value="3"/>
</dbReference>
<dbReference type="KEGG" id="cdx:CDES_12680"/>
<dbReference type="GO" id="GO:0016887">
    <property type="term" value="F:ATP hydrolysis activity"/>
    <property type="evidence" value="ECO:0007669"/>
    <property type="project" value="InterPro"/>
</dbReference>
<keyword evidence="3" id="KW-0547">Nucleotide-binding</keyword>
<dbReference type="InterPro" id="IPR050095">
    <property type="entry name" value="ECF_ABC_transporter_ATP-bd"/>
</dbReference>
<name>A0A0M4CRS1_9CORY</name>
<dbReference type="CDD" id="cd00267">
    <property type="entry name" value="ABC_ATPase"/>
    <property type="match status" value="1"/>
</dbReference>
<comment type="similarity">
    <text evidence="1">Belongs to the ABC transporter superfamily.</text>
</comment>
<dbReference type="SMART" id="SM00382">
    <property type="entry name" value="AAA"/>
    <property type="match status" value="2"/>
</dbReference>
<evidence type="ECO:0000313" key="7">
    <source>
        <dbReference type="Proteomes" id="UP000068067"/>
    </source>
</evidence>
<dbReference type="PANTHER" id="PTHR43553">
    <property type="entry name" value="HEAVY METAL TRANSPORTER"/>
    <property type="match status" value="1"/>
</dbReference>
<evidence type="ECO:0000256" key="4">
    <source>
        <dbReference type="ARBA" id="ARBA00022840"/>
    </source>
</evidence>
<organism evidence="6 7">
    <name type="scientific">Corynebacterium deserti GIMN1.010</name>
    <dbReference type="NCBI Taxonomy" id="931089"/>
    <lineage>
        <taxon>Bacteria</taxon>
        <taxon>Bacillati</taxon>
        <taxon>Actinomycetota</taxon>
        <taxon>Actinomycetes</taxon>
        <taxon>Mycobacteriales</taxon>
        <taxon>Corynebacteriaceae</taxon>
        <taxon>Corynebacterium</taxon>
    </lineage>
</organism>
<feature type="domain" description="AAA+ ATPase" evidence="5">
    <location>
        <begin position="1"/>
        <end position="171"/>
    </location>
</feature>
<accession>A0A0M4CRS1</accession>
<evidence type="ECO:0000256" key="3">
    <source>
        <dbReference type="ARBA" id="ARBA00022741"/>
    </source>
</evidence>
<dbReference type="AlphaFoldDB" id="A0A0M4CRS1"/>
<dbReference type="InterPro" id="IPR003439">
    <property type="entry name" value="ABC_transporter-like_ATP-bd"/>
</dbReference>
<dbReference type="Pfam" id="PF00005">
    <property type="entry name" value="ABC_tran"/>
    <property type="match status" value="2"/>
</dbReference>
<dbReference type="PATRIC" id="fig|931089.4.peg.2565"/>
<evidence type="ECO:0000256" key="2">
    <source>
        <dbReference type="ARBA" id="ARBA00022448"/>
    </source>
</evidence>
<dbReference type="GO" id="GO:0005524">
    <property type="term" value="F:ATP binding"/>
    <property type="evidence" value="ECO:0007669"/>
    <property type="project" value="UniProtKB-KW"/>
</dbReference>
<dbReference type="InterPro" id="IPR027417">
    <property type="entry name" value="P-loop_NTPase"/>
</dbReference>
<dbReference type="SUPFAM" id="SSF52540">
    <property type="entry name" value="P-loop containing nucleoside triphosphate hydrolases"/>
    <property type="match status" value="2"/>
</dbReference>
<dbReference type="Proteomes" id="UP000068067">
    <property type="component" value="Chromosome"/>
</dbReference>
<gene>
    <name evidence="6" type="ORF">CDES_12680</name>
</gene>
<keyword evidence="2" id="KW-0813">Transport</keyword>
<dbReference type="InterPro" id="IPR003593">
    <property type="entry name" value="AAA+_ATPase"/>
</dbReference>
<dbReference type="GO" id="GO:0042626">
    <property type="term" value="F:ATPase-coupled transmembrane transporter activity"/>
    <property type="evidence" value="ECO:0007669"/>
    <property type="project" value="TreeGrafter"/>
</dbReference>
<keyword evidence="4" id="KW-0067">ATP-binding</keyword>
<evidence type="ECO:0000259" key="5">
    <source>
        <dbReference type="SMART" id="SM00382"/>
    </source>
</evidence>
<dbReference type="STRING" id="931089.CDES_12680"/>
<evidence type="ECO:0000256" key="1">
    <source>
        <dbReference type="ARBA" id="ARBA00005417"/>
    </source>
</evidence>
<sequence>MVVLTQIVGPSGSGLTRELEKRYRETPGAVMLTANPRAHITYLRATVAEELAFGLEQRGIEPAQMWERVRKIGLGLDSLLDRAPAQLSGGQTRRLAIGAVAILEAPTMLLDDPFSGLDTSSRSQLITMLESYEGDVIVAAHKPWMDVPTTLLADLDELRLPPRVNTAGTPHEFRGIVGTRGQATRRWWQFSQPAPQFVVGPVDLTVRAGDVLWLQGENGSGKSTLLRAIADEPDTQLMLQNPIDQVIDSTVSAWVPGSTNEEHPLDLSSRDLRLAQADAALARAPRFLLADEPDVGLDTGGRTALHQRFATYLESGGTIVLTCHDESFVTEVSAYARVEARHISEL</sequence>
<dbReference type="EMBL" id="CP009220">
    <property type="protein sequence ID" value="ALC06880.1"/>
    <property type="molecule type" value="Genomic_DNA"/>
</dbReference>
<keyword evidence="7" id="KW-1185">Reference proteome</keyword>
<feature type="domain" description="AAA+ ATPase" evidence="5">
    <location>
        <begin position="208"/>
        <end position="344"/>
    </location>
</feature>
<proteinExistence type="inferred from homology"/>
<protein>
    <recommendedName>
        <fullName evidence="5">AAA+ ATPase domain-containing protein</fullName>
    </recommendedName>
</protein>
<evidence type="ECO:0000313" key="6">
    <source>
        <dbReference type="EMBL" id="ALC06880.1"/>
    </source>
</evidence>
<reference evidence="6 7" key="1">
    <citation type="submission" date="2014-08" db="EMBL/GenBank/DDBJ databases">
        <title>Complete genome sequence of Corynebacterium deserti GIMN1.010 (=DSM 45689), isolated from desert sand in western China.</title>
        <authorList>
            <person name="Ruckert C."/>
            <person name="Albersmeier A."/>
            <person name="Kalinowski J."/>
        </authorList>
    </citation>
    <scope>NUCLEOTIDE SEQUENCE [LARGE SCALE GENOMIC DNA]</scope>
    <source>
        <strain evidence="6 7">GIMN1.010</strain>
    </source>
</reference>
<dbReference type="GO" id="GO:0043190">
    <property type="term" value="C:ATP-binding cassette (ABC) transporter complex"/>
    <property type="evidence" value="ECO:0007669"/>
    <property type="project" value="TreeGrafter"/>
</dbReference>